<feature type="region of interest" description="Disordered" evidence="1">
    <location>
        <begin position="30"/>
        <end position="95"/>
    </location>
</feature>
<sequence length="95" mass="10338">MEKVKSSIDSIWKQTVHETENLKEDVADIAEQSGSENKLAANQKKTENSKAPTHTKVANNKPTSVGAKPSSITIDEKAADTTSSTKKKNTVRNNK</sequence>
<dbReference type="Proteomes" id="UP000503278">
    <property type="component" value="Chromosome"/>
</dbReference>
<feature type="compositionally biased region" description="Polar residues" evidence="1">
    <location>
        <begin position="49"/>
        <end position="63"/>
    </location>
</feature>
<dbReference type="KEGG" id="mrob:HH214_19220"/>
<evidence type="ECO:0000313" key="3">
    <source>
        <dbReference type="Proteomes" id="UP000503278"/>
    </source>
</evidence>
<protein>
    <submittedName>
        <fullName evidence="2">Uncharacterized protein</fullName>
    </submittedName>
</protein>
<dbReference type="AlphaFoldDB" id="A0A7L5E439"/>
<proteinExistence type="predicted"/>
<accession>A0A7L5E439</accession>
<keyword evidence="3" id="KW-1185">Reference proteome</keyword>
<gene>
    <name evidence="2" type="ORF">HH214_19220</name>
</gene>
<evidence type="ECO:0000313" key="2">
    <source>
        <dbReference type="EMBL" id="QJD97855.1"/>
    </source>
</evidence>
<reference evidence="2 3" key="1">
    <citation type="submission" date="2020-04" db="EMBL/GenBank/DDBJ databases">
        <title>Genome sequencing of novel species.</title>
        <authorList>
            <person name="Heo J."/>
            <person name="Kim S.-J."/>
            <person name="Kim J.-S."/>
            <person name="Hong S.-B."/>
            <person name="Kwon S.-W."/>
        </authorList>
    </citation>
    <scope>NUCLEOTIDE SEQUENCE [LARGE SCALE GENOMIC DNA]</scope>
    <source>
        <strain evidence="2 3">F39-2</strain>
    </source>
</reference>
<evidence type="ECO:0000256" key="1">
    <source>
        <dbReference type="SAM" id="MobiDB-lite"/>
    </source>
</evidence>
<feature type="compositionally biased region" description="Basic residues" evidence="1">
    <location>
        <begin position="85"/>
        <end position="95"/>
    </location>
</feature>
<name>A0A7L5E439_9SPHI</name>
<organism evidence="2 3">
    <name type="scientific">Mucilaginibacter robiniae</name>
    <dbReference type="NCBI Taxonomy" id="2728022"/>
    <lineage>
        <taxon>Bacteria</taxon>
        <taxon>Pseudomonadati</taxon>
        <taxon>Bacteroidota</taxon>
        <taxon>Sphingobacteriia</taxon>
        <taxon>Sphingobacteriales</taxon>
        <taxon>Sphingobacteriaceae</taxon>
        <taxon>Mucilaginibacter</taxon>
    </lineage>
</organism>
<dbReference type="EMBL" id="CP051682">
    <property type="protein sequence ID" value="QJD97855.1"/>
    <property type="molecule type" value="Genomic_DNA"/>
</dbReference>
<dbReference type="RefSeq" id="WP_169610400.1">
    <property type="nucleotide sequence ID" value="NZ_CP051682.1"/>
</dbReference>